<dbReference type="OrthoDB" id="1902994at2"/>
<evidence type="ECO:0000256" key="1">
    <source>
        <dbReference type="SAM" id="Phobius"/>
    </source>
</evidence>
<feature type="transmembrane region" description="Helical" evidence="1">
    <location>
        <begin position="9"/>
        <end position="26"/>
    </location>
</feature>
<evidence type="ECO:0000313" key="2">
    <source>
        <dbReference type="EMBL" id="SFK21738.1"/>
    </source>
</evidence>
<reference evidence="3" key="1">
    <citation type="submission" date="2016-10" db="EMBL/GenBank/DDBJ databases">
        <authorList>
            <person name="Varghese N."/>
            <person name="Submissions S."/>
        </authorList>
    </citation>
    <scope>NUCLEOTIDE SEQUENCE [LARGE SCALE GENOMIC DNA]</scope>
    <source>
        <strain evidence="3">CGMCC 1.3704</strain>
    </source>
</reference>
<protein>
    <recommendedName>
        <fullName evidence="4">Membrane protein YczE</fullName>
    </recommendedName>
</protein>
<evidence type="ECO:0008006" key="4">
    <source>
        <dbReference type="Google" id="ProtNLM"/>
    </source>
</evidence>
<gene>
    <name evidence="2" type="ORF">SAMN04487936_10975</name>
</gene>
<dbReference type="RefSeq" id="WP_075037385.1">
    <property type="nucleotide sequence ID" value="NZ_FOSB01000009.1"/>
</dbReference>
<dbReference type="PANTHER" id="PTHR40078">
    <property type="entry name" value="INTEGRAL MEMBRANE PROTEIN-RELATED"/>
    <property type="match status" value="1"/>
</dbReference>
<feature type="transmembrane region" description="Helical" evidence="1">
    <location>
        <begin position="146"/>
        <end position="166"/>
    </location>
</feature>
<proteinExistence type="predicted"/>
<keyword evidence="1" id="KW-0812">Transmembrane</keyword>
<dbReference type="EMBL" id="FOSB01000009">
    <property type="protein sequence ID" value="SFK21738.1"/>
    <property type="molecule type" value="Genomic_DNA"/>
</dbReference>
<keyword evidence="1" id="KW-0472">Membrane</keyword>
<keyword evidence="1" id="KW-1133">Transmembrane helix</keyword>
<organism evidence="2 3">
    <name type="scientific">Halobacillus dabanensis</name>
    <dbReference type="NCBI Taxonomy" id="240302"/>
    <lineage>
        <taxon>Bacteria</taxon>
        <taxon>Bacillati</taxon>
        <taxon>Bacillota</taxon>
        <taxon>Bacilli</taxon>
        <taxon>Bacillales</taxon>
        <taxon>Bacillaceae</taxon>
        <taxon>Halobacillus</taxon>
    </lineage>
</organism>
<dbReference type="InterPro" id="IPR038750">
    <property type="entry name" value="YczE/YyaS-like"/>
</dbReference>
<dbReference type="PANTHER" id="PTHR40078:SF1">
    <property type="entry name" value="INTEGRAL MEMBRANE PROTEIN"/>
    <property type="match status" value="1"/>
</dbReference>
<dbReference type="Proteomes" id="UP000183557">
    <property type="component" value="Unassembled WGS sequence"/>
</dbReference>
<sequence length="203" mass="21861">MKNISIKAFFYITGLVIISLGITLTIKSDLGAGAWDAVNVGLTETVGLTVGTWVMIIGATLILTNALIAREKPDLFAVITILVIGQFIDFWMLTIFDSFGVDQFLLQFTVLIGGIAIIAVGVSLYLQPKFSLNPVDGFMVALQKRFGFNLTTAKTLTEAFALILALVLGGPIGIGTLIILVLIGPFIQFFDGKANRVMNKMLS</sequence>
<accession>A0A1I3XQD6</accession>
<dbReference type="AlphaFoldDB" id="A0A1I3XQD6"/>
<feature type="transmembrane region" description="Helical" evidence="1">
    <location>
        <begin position="46"/>
        <end position="68"/>
    </location>
</feature>
<keyword evidence="3" id="KW-1185">Reference proteome</keyword>
<evidence type="ECO:0000313" key="3">
    <source>
        <dbReference type="Proteomes" id="UP000183557"/>
    </source>
</evidence>
<feature type="transmembrane region" description="Helical" evidence="1">
    <location>
        <begin position="105"/>
        <end position="126"/>
    </location>
</feature>
<feature type="transmembrane region" description="Helical" evidence="1">
    <location>
        <begin position="172"/>
        <end position="190"/>
    </location>
</feature>
<dbReference type="STRING" id="240302.BN982_02800"/>
<name>A0A1I3XQD6_HALDA</name>
<dbReference type="Pfam" id="PF19700">
    <property type="entry name" value="DUF6198"/>
    <property type="match status" value="1"/>
</dbReference>
<feature type="transmembrane region" description="Helical" evidence="1">
    <location>
        <begin position="75"/>
        <end position="93"/>
    </location>
</feature>